<evidence type="ECO:0000313" key="2">
    <source>
        <dbReference type="Proteomes" id="UP000184301"/>
    </source>
</evidence>
<name>A0A1M6REQ4_9FIRM</name>
<dbReference type="Proteomes" id="UP000184301">
    <property type="component" value="Unassembled WGS sequence"/>
</dbReference>
<gene>
    <name evidence="1" type="ORF">SAMN02745243_02667</name>
</gene>
<dbReference type="EMBL" id="FQZY01000042">
    <property type="protein sequence ID" value="SHK30837.1"/>
    <property type="molecule type" value="Genomic_DNA"/>
</dbReference>
<organism evidence="1 2">
    <name type="scientific">Hespellia stercorisuis DSM 15480</name>
    <dbReference type="NCBI Taxonomy" id="1121950"/>
    <lineage>
        <taxon>Bacteria</taxon>
        <taxon>Bacillati</taxon>
        <taxon>Bacillota</taxon>
        <taxon>Clostridia</taxon>
        <taxon>Lachnospirales</taxon>
        <taxon>Lachnospiraceae</taxon>
        <taxon>Hespellia</taxon>
    </lineage>
</organism>
<proteinExistence type="predicted"/>
<reference evidence="1 2" key="1">
    <citation type="submission" date="2016-11" db="EMBL/GenBank/DDBJ databases">
        <authorList>
            <person name="Jaros S."/>
            <person name="Januszkiewicz K."/>
            <person name="Wedrychowicz H."/>
        </authorList>
    </citation>
    <scope>NUCLEOTIDE SEQUENCE [LARGE SCALE GENOMIC DNA]</scope>
    <source>
        <strain evidence="1 2">DSM 15480</strain>
    </source>
</reference>
<dbReference type="AlphaFoldDB" id="A0A1M6REQ4"/>
<feature type="non-terminal residue" evidence="1">
    <location>
        <position position="1"/>
    </location>
</feature>
<protein>
    <submittedName>
        <fullName evidence="1">Uncharacterized protein</fullName>
    </submittedName>
</protein>
<sequence>EVEKVNRSKKNEPASEEDVRVCSICGRTIIGGYEYIRTRRKTEMYFCKGMRCRKEK</sequence>
<evidence type="ECO:0000313" key="1">
    <source>
        <dbReference type="EMBL" id="SHK30837.1"/>
    </source>
</evidence>
<accession>A0A1M6REQ4</accession>
<keyword evidence="2" id="KW-1185">Reference proteome</keyword>
<dbReference type="STRING" id="1121950.SAMN02745243_02667"/>